<dbReference type="AlphaFoldDB" id="A0A382CFB7"/>
<dbReference type="EMBL" id="UINC01034285">
    <property type="protein sequence ID" value="SVB24888.1"/>
    <property type="molecule type" value="Genomic_DNA"/>
</dbReference>
<organism evidence="1">
    <name type="scientific">marine metagenome</name>
    <dbReference type="NCBI Taxonomy" id="408172"/>
    <lineage>
        <taxon>unclassified sequences</taxon>
        <taxon>metagenomes</taxon>
        <taxon>ecological metagenomes</taxon>
    </lineage>
</organism>
<evidence type="ECO:0008006" key="2">
    <source>
        <dbReference type="Google" id="ProtNLM"/>
    </source>
</evidence>
<protein>
    <recommendedName>
        <fullName evidence="2">NIPSNAP domain-containing protein</fullName>
    </recommendedName>
</protein>
<reference evidence="1" key="1">
    <citation type="submission" date="2018-05" db="EMBL/GenBank/DDBJ databases">
        <authorList>
            <person name="Lanie J.A."/>
            <person name="Ng W.-L."/>
            <person name="Kazmierczak K.M."/>
            <person name="Andrzejewski T.M."/>
            <person name="Davidsen T.M."/>
            <person name="Wayne K.J."/>
            <person name="Tettelin H."/>
            <person name="Glass J.I."/>
            <person name="Rusch D."/>
            <person name="Podicherti R."/>
            <person name="Tsui H.-C.T."/>
            <person name="Winkler M.E."/>
        </authorList>
    </citation>
    <scope>NUCLEOTIDE SEQUENCE</scope>
</reference>
<evidence type="ECO:0000313" key="1">
    <source>
        <dbReference type="EMBL" id="SVB24888.1"/>
    </source>
</evidence>
<accession>A0A382CFB7</accession>
<name>A0A382CFB7_9ZZZZ</name>
<dbReference type="Gene3D" id="3.30.70.100">
    <property type="match status" value="1"/>
</dbReference>
<proteinExistence type="predicted"/>
<gene>
    <name evidence="1" type="ORF">METZ01_LOCUS177742</name>
</gene>
<sequence>MKSTLLFDIVKVHNNKMGGFNMYISNWTVRLAPGTAAEVIEVSEAAAKLWEKHGANECHLLDLQGSDVGCMSFIAQFDNAEAYGKSADSIEADPDFQAVMDKANAIDGDWVRHNLARRIF</sequence>